<evidence type="ECO:0000313" key="2">
    <source>
        <dbReference type="Proteomes" id="UP000887565"/>
    </source>
</evidence>
<keyword evidence="2" id="KW-1185">Reference proteome</keyword>
<evidence type="ECO:0000256" key="1">
    <source>
        <dbReference type="SAM" id="MobiDB-lite"/>
    </source>
</evidence>
<feature type="region of interest" description="Disordered" evidence="1">
    <location>
        <begin position="1"/>
        <end position="115"/>
    </location>
</feature>
<accession>A0A915KDC2</accession>
<evidence type="ECO:0000313" key="3">
    <source>
        <dbReference type="WBParaSite" id="nRc.2.0.1.t35924-RA"/>
    </source>
</evidence>
<protein>
    <submittedName>
        <fullName evidence="3">Uncharacterized protein</fullName>
    </submittedName>
</protein>
<feature type="compositionally biased region" description="Low complexity" evidence="1">
    <location>
        <begin position="12"/>
        <end position="55"/>
    </location>
</feature>
<dbReference type="Proteomes" id="UP000887565">
    <property type="component" value="Unplaced"/>
</dbReference>
<sequence>MQQPSTLTNQRSYSGAASSSYKSPLSKSQSLSLKSLNSTFRQQNQQYSSSTSSGSARRHQKRDDAFSNPAPYGGMAEAKSEEVFEGALSDPAVEAKEARTKAKMEVRPEAKARGDTIEEGLQGAIDGTGSSMLLANKKNHFSRTSRPGKGVSMQLDGRPTACHNMQTIQLNPKLTQFGTKGN</sequence>
<organism evidence="2 3">
    <name type="scientific">Romanomermis culicivorax</name>
    <name type="common">Nematode worm</name>
    <dbReference type="NCBI Taxonomy" id="13658"/>
    <lineage>
        <taxon>Eukaryota</taxon>
        <taxon>Metazoa</taxon>
        <taxon>Ecdysozoa</taxon>
        <taxon>Nematoda</taxon>
        <taxon>Enoplea</taxon>
        <taxon>Dorylaimia</taxon>
        <taxon>Mermithida</taxon>
        <taxon>Mermithoidea</taxon>
        <taxon>Mermithidae</taxon>
        <taxon>Romanomermis</taxon>
    </lineage>
</organism>
<dbReference type="AlphaFoldDB" id="A0A915KDC2"/>
<feature type="compositionally biased region" description="Polar residues" evidence="1">
    <location>
        <begin position="1"/>
        <end position="11"/>
    </location>
</feature>
<dbReference type="WBParaSite" id="nRc.2.0.1.t35924-RA">
    <property type="protein sequence ID" value="nRc.2.0.1.t35924-RA"/>
    <property type="gene ID" value="nRc.2.0.1.g35924"/>
</dbReference>
<proteinExistence type="predicted"/>
<reference evidence="3" key="1">
    <citation type="submission" date="2022-11" db="UniProtKB">
        <authorList>
            <consortium name="WormBaseParasite"/>
        </authorList>
    </citation>
    <scope>IDENTIFICATION</scope>
</reference>
<feature type="compositionally biased region" description="Basic and acidic residues" evidence="1">
    <location>
        <begin position="93"/>
        <end position="115"/>
    </location>
</feature>
<name>A0A915KDC2_ROMCU</name>